<dbReference type="InParanoid" id="A0A136IYA1"/>
<feature type="compositionally biased region" description="Polar residues" evidence="1">
    <location>
        <begin position="8"/>
        <end position="19"/>
    </location>
</feature>
<dbReference type="STRING" id="196109.A0A136IYA1"/>
<dbReference type="SMART" id="SM00382">
    <property type="entry name" value="AAA"/>
    <property type="match status" value="1"/>
</dbReference>
<gene>
    <name evidence="3" type="ORF">Micbo1qcDRAFT_196647</name>
</gene>
<dbReference type="SUPFAM" id="SSF52540">
    <property type="entry name" value="P-loop containing nucleoside triphosphate hydrolases"/>
    <property type="match status" value="1"/>
</dbReference>
<organism evidence="3 4">
    <name type="scientific">Microdochium bolleyi</name>
    <dbReference type="NCBI Taxonomy" id="196109"/>
    <lineage>
        <taxon>Eukaryota</taxon>
        <taxon>Fungi</taxon>
        <taxon>Dikarya</taxon>
        <taxon>Ascomycota</taxon>
        <taxon>Pezizomycotina</taxon>
        <taxon>Sordariomycetes</taxon>
        <taxon>Xylariomycetidae</taxon>
        <taxon>Xylariales</taxon>
        <taxon>Microdochiaceae</taxon>
        <taxon>Microdochium</taxon>
    </lineage>
</organism>
<dbReference type="Pfam" id="PF00004">
    <property type="entry name" value="AAA"/>
    <property type="match status" value="1"/>
</dbReference>
<dbReference type="GO" id="GO:0016887">
    <property type="term" value="F:ATP hydrolysis activity"/>
    <property type="evidence" value="ECO:0007669"/>
    <property type="project" value="InterPro"/>
</dbReference>
<feature type="domain" description="AAA+ ATPase" evidence="2">
    <location>
        <begin position="460"/>
        <end position="593"/>
    </location>
</feature>
<evidence type="ECO:0000256" key="1">
    <source>
        <dbReference type="SAM" id="MobiDB-lite"/>
    </source>
</evidence>
<feature type="region of interest" description="Disordered" evidence="1">
    <location>
        <begin position="1"/>
        <end position="24"/>
    </location>
</feature>
<dbReference type="OrthoDB" id="10042665at2759"/>
<dbReference type="EMBL" id="KQ964254">
    <property type="protein sequence ID" value="KXJ89923.1"/>
    <property type="molecule type" value="Genomic_DNA"/>
</dbReference>
<dbReference type="Pfam" id="PF22942">
    <property type="entry name" value="DUF7025"/>
    <property type="match status" value="1"/>
</dbReference>
<protein>
    <submittedName>
        <fullName evidence="3">p-loop containing nucleoside triphosphate hydrolase protein</fullName>
    </submittedName>
</protein>
<name>A0A136IYA1_9PEZI</name>
<accession>A0A136IYA1</accession>
<proteinExistence type="predicted"/>
<dbReference type="InterPro" id="IPR054289">
    <property type="entry name" value="DUF7025"/>
</dbReference>
<keyword evidence="3" id="KW-0378">Hydrolase</keyword>
<dbReference type="AlphaFoldDB" id="A0A136IYA1"/>
<sequence length="675" mass="75549">MSHDTETESTVVTPPSEGSSEPAAAVGTKCDFRAYHHTTKDGQPKITPIEEPFETSRATDDDSAYALIVRRTTELHKQDQLTLQVNSPFVLQAFREAIGSYTHVPSDFTSPCRLESPFNMLVHHYEDLAQYRETVAADPSSSAEMMQHLDLLFKFMRHEVEPLRDEARAMIRKGQITYELAWVLYKPGEIMYTEAKGHPWLMVCNKSAYEDDRREGEYIEVSCSYTDSGGDDLIGLASKTVTMSQQSVFTGSEAVNIAELDIFPWAMHPLAATEDGKQALESKLRARGDVFKGLKDREVQGYQGAADYLKEPPWTFYDTASCKFRGVWLPYTESGRVILDRKTFAEEQPLGAAKVRKVVRECSSCRPNADGRSARAKQGYGEPGIDSLYCPPFTMGFSLAKKEWCRFYVDNIHGCEWKDEARSWESLILGEKEKLVLRSLVQNHEFGSDTARDQVAQKGKGLVVLLHGTPGSGKTLTAETAAEGSKKALLSTSFGDLNKQGFNAAFEQDLKKTLRLATIWGAVVCLDESDVFLEARENRSAASNTERNALVAIFLKELEYFSGIVFLTTNRVESFDAAMKSRVHFALTYTAPGAELRRQIWANYLRKVDAEQMDIEVDGEGVLGELVRDEINGREISNTINTARTIARAQGRKLTLEHIHTVLDARRSFDQALAK</sequence>
<reference evidence="4" key="1">
    <citation type="submission" date="2016-02" db="EMBL/GenBank/DDBJ databases">
        <title>Draft genome sequence of Microdochium bolleyi, a fungal endophyte of beachgrass.</title>
        <authorList>
            <consortium name="DOE Joint Genome Institute"/>
            <person name="David A.S."/>
            <person name="May G."/>
            <person name="Haridas S."/>
            <person name="Lim J."/>
            <person name="Wang M."/>
            <person name="Labutti K."/>
            <person name="Lipzen A."/>
            <person name="Barry K."/>
            <person name="Grigoriev I.V."/>
        </authorList>
    </citation>
    <scope>NUCLEOTIDE SEQUENCE [LARGE SCALE GENOMIC DNA]</scope>
    <source>
        <strain evidence="4">J235TASD1</strain>
    </source>
</reference>
<dbReference type="InterPro" id="IPR003593">
    <property type="entry name" value="AAA+_ATPase"/>
</dbReference>
<dbReference type="GO" id="GO:0005524">
    <property type="term" value="F:ATP binding"/>
    <property type="evidence" value="ECO:0007669"/>
    <property type="project" value="InterPro"/>
</dbReference>
<evidence type="ECO:0000313" key="4">
    <source>
        <dbReference type="Proteomes" id="UP000070501"/>
    </source>
</evidence>
<dbReference type="PANTHER" id="PTHR46411:SF3">
    <property type="entry name" value="AAA+ ATPASE DOMAIN-CONTAINING PROTEIN"/>
    <property type="match status" value="1"/>
</dbReference>
<evidence type="ECO:0000259" key="2">
    <source>
        <dbReference type="SMART" id="SM00382"/>
    </source>
</evidence>
<dbReference type="Proteomes" id="UP000070501">
    <property type="component" value="Unassembled WGS sequence"/>
</dbReference>
<dbReference type="PANTHER" id="PTHR46411">
    <property type="entry name" value="FAMILY ATPASE, PUTATIVE-RELATED"/>
    <property type="match status" value="1"/>
</dbReference>
<dbReference type="InterPro" id="IPR003959">
    <property type="entry name" value="ATPase_AAA_core"/>
</dbReference>
<keyword evidence="4" id="KW-1185">Reference proteome</keyword>
<dbReference type="Gene3D" id="3.40.50.300">
    <property type="entry name" value="P-loop containing nucleotide triphosphate hydrolases"/>
    <property type="match status" value="1"/>
</dbReference>
<dbReference type="InterPro" id="IPR027417">
    <property type="entry name" value="P-loop_NTPase"/>
</dbReference>
<evidence type="ECO:0000313" key="3">
    <source>
        <dbReference type="EMBL" id="KXJ89923.1"/>
    </source>
</evidence>